<dbReference type="EMBL" id="CP115450">
    <property type="protein sequence ID" value="WBP85081.1"/>
    <property type="molecule type" value="Genomic_DNA"/>
</dbReference>
<keyword evidence="2" id="KW-0413">Isomerase</keyword>
<dbReference type="PANTHER" id="PTHR43709:SF2">
    <property type="entry name" value="DUF453 DOMAIN PROTEIN (AFU_ORTHOLOGUE AFUA_6G00360)"/>
    <property type="match status" value="1"/>
</dbReference>
<sequence>MIGHFAQAVGAPCPTLVLDAAQLPDDERWLRPVLAGIRRALAVSGAGHVLKFALASPSAVPGFHLDYRFVQGLPGGADRLDFTASCGHSALAVTAVAEEQGWLPPMRPGSRARLRSTGGGPALVCRLDGVRGGHREFTLQFEPAPAASATDLLPTGRPLDLVTTARGRYPASLVSLGNPYVFLDATALHLADRHRLFAADASTLRTLEAIRTTAAERLGRPAHGGLPKIALVGAAEPDGLPVRAVTAGGWHPSVALTGAICLAGAIAVPGTVPHRLARTEGAAGTAVRLLTPAGPTVVTVHATGVWPDLRIERIGIGRKRVRTTGSIRLAPVVELAAPAGV</sequence>
<comment type="similarity">
    <text evidence="1">Belongs to the PrpF family.</text>
</comment>
<organism evidence="3 4">
    <name type="scientific">Kitasatospora cathayae</name>
    <dbReference type="NCBI Taxonomy" id="3004092"/>
    <lineage>
        <taxon>Bacteria</taxon>
        <taxon>Bacillati</taxon>
        <taxon>Actinomycetota</taxon>
        <taxon>Actinomycetes</taxon>
        <taxon>Kitasatosporales</taxon>
        <taxon>Streptomycetaceae</taxon>
        <taxon>Kitasatospora</taxon>
    </lineage>
</organism>
<gene>
    <name evidence="3" type="ORF">O1G21_03940</name>
</gene>
<dbReference type="PANTHER" id="PTHR43709">
    <property type="entry name" value="ACONITATE ISOMERASE-RELATED"/>
    <property type="match status" value="1"/>
</dbReference>
<dbReference type="Pfam" id="PF04303">
    <property type="entry name" value="PrpF"/>
    <property type="match status" value="1"/>
</dbReference>
<evidence type="ECO:0000313" key="3">
    <source>
        <dbReference type="EMBL" id="WBP85081.1"/>
    </source>
</evidence>
<reference evidence="4" key="1">
    <citation type="submission" date="2022-12" db="EMBL/GenBank/DDBJ databases">
        <authorList>
            <person name="Mo P."/>
        </authorList>
    </citation>
    <scope>NUCLEOTIDE SEQUENCE [LARGE SCALE GENOMIC DNA]</scope>
    <source>
        <strain evidence="4">HUAS 3-15</strain>
    </source>
</reference>
<evidence type="ECO:0000313" key="4">
    <source>
        <dbReference type="Proteomes" id="UP001212821"/>
    </source>
</evidence>
<proteinExistence type="inferred from homology"/>
<name>A0ABY7PXG8_9ACTN</name>
<evidence type="ECO:0008006" key="5">
    <source>
        <dbReference type="Google" id="ProtNLM"/>
    </source>
</evidence>
<evidence type="ECO:0000256" key="1">
    <source>
        <dbReference type="ARBA" id="ARBA00007673"/>
    </source>
</evidence>
<dbReference type="Proteomes" id="UP001212821">
    <property type="component" value="Chromosome"/>
</dbReference>
<evidence type="ECO:0000256" key="2">
    <source>
        <dbReference type="ARBA" id="ARBA00023235"/>
    </source>
</evidence>
<keyword evidence="4" id="KW-1185">Reference proteome</keyword>
<protein>
    <recommendedName>
        <fullName evidence="5">Proline racemase</fullName>
    </recommendedName>
</protein>
<dbReference type="Gene3D" id="3.10.310.10">
    <property type="entry name" value="Diaminopimelate Epimerase, Chain A, domain 1"/>
    <property type="match status" value="2"/>
</dbReference>
<accession>A0ABY7PXG8</accession>
<dbReference type="SUPFAM" id="SSF54506">
    <property type="entry name" value="Diaminopimelate epimerase-like"/>
    <property type="match status" value="2"/>
</dbReference>
<dbReference type="RefSeq" id="WP_270140780.1">
    <property type="nucleotide sequence ID" value="NZ_CP115450.1"/>
</dbReference>
<dbReference type="InterPro" id="IPR007400">
    <property type="entry name" value="PrpF-like"/>
</dbReference>